<evidence type="ECO:0000256" key="1">
    <source>
        <dbReference type="ARBA" id="ARBA00022490"/>
    </source>
</evidence>
<keyword evidence="4 8" id="KW-0547">Nucleotide-binding</keyword>
<dbReference type="HAMAP" id="MF_00316">
    <property type="entry name" value="MobA"/>
    <property type="match status" value="1"/>
</dbReference>
<protein>
    <recommendedName>
        <fullName evidence="8">Probable molybdenum cofactor guanylyltransferase</fullName>
        <shortName evidence="8">MoCo guanylyltransferase</shortName>
        <ecNumber evidence="8">2.7.7.77</ecNumber>
    </recommendedName>
    <alternativeName>
        <fullName evidence="8">GTP:molybdopterin guanylyltransferase</fullName>
    </alternativeName>
    <alternativeName>
        <fullName evidence="8">Mo-MPT guanylyltransferase</fullName>
    </alternativeName>
    <alternativeName>
        <fullName evidence="8">Molybdopterin guanylyltransferase</fullName>
    </alternativeName>
    <alternativeName>
        <fullName evidence="8">Molybdopterin-guanine dinucleotide synthase</fullName>
        <shortName evidence="8">MGD synthase</shortName>
    </alternativeName>
</protein>
<dbReference type="InterPro" id="IPR017850">
    <property type="entry name" value="Alkaline_phosphatase_core_sf"/>
</dbReference>
<dbReference type="RefSeq" id="WP_103731845.1">
    <property type="nucleotide sequence ID" value="NZ_AP031413.1"/>
</dbReference>
<evidence type="ECO:0000259" key="9">
    <source>
        <dbReference type="Pfam" id="PF12804"/>
    </source>
</evidence>
<feature type="binding site" evidence="8">
    <location>
        <begin position="9"/>
        <end position="11"/>
    </location>
    <ligand>
        <name>GTP</name>
        <dbReference type="ChEBI" id="CHEBI:37565"/>
    </ligand>
</feature>
<dbReference type="Pfam" id="PF12804">
    <property type="entry name" value="NTP_transf_3"/>
    <property type="match status" value="1"/>
</dbReference>
<keyword evidence="1 8" id="KW-0963">Cytoplasm</keyword>
<dbReference type="PANTHER" id="PTHR19136">
    <property type="entry name" value="MOLYBDENUM COFACTOR GUANYLYLTRANSFERASE"/>
    <property type="match status" value="1"/>
</dbReference>
<dbReference type="PANTHER" id="PTHR19136:SF81">
    <property type="entry name" value="MOLYBDENUM COFACTOR GUANYLYLTRANSFERASE"/>
    <property type="match status" value="1"/>
</dbReference>
<dbReference type="Gene3D" id="3.90.550.10">
    <property type="entry name" value="Spore Coat Polysaccharide Biosynthesis Protein SpsA, Chain A"/>
    <property type="match status" value="1"/>
</dbReference>
<comment type="catalytic activity">
    <reaction evidence="8">
        <text>Mo-molybdopterin + GTP + H(+) = Mo-molybdopterin guanine dinucleotide + diphosphate</text>
        <dbReference type="Rhea" id="RHEA:34243"/>
        <dbReference type="ChEBI" id="CHEBI:15378"/>
        <dbReference type="ChEBI" id="CHEBI:33019"/>
        <dbReference type="ChEBI" id="CHEBI:37565"/>
        <dbReference type="ChEBI" id="CHEBI:71302"/>
        <dbReference type="ChEBI" id="CHEBI:71310"/>
        <dbReference type="EC" id="2.7.7.77"/>
    </reaction>
</comment>
<sequence length="424" mass="47525">MVKTAAGILAGGKSSRMGKNKASLTWNGDTFLHTLIDACRDFPEIYVSVDDREKYRDLSCTLVEDEEKEYGPLEGIYQVLKQMDAPYAVMLATDMPMISREFLKALVSNITGEEDCLVLRREGRPQPLCSVYAKSILPVVEHMRRNREHKPGLLFQRVNTRYLDLEELGFGEAVIANVNTPEEYEQLCFHYGRKLQEFAPRVREKLTHGKVMVCYLDGLGYRMYKNAADNGSVPFISRNFSVLPVRTVEPPVTNPAMATMITGELPYVHGIHSRKDREVLVPTLFAGRSGENTAFLEGDTRILKTELLPRLHAAAKGKGCDYWIYRDACKAASEEKEFIFAHFHEIDDAAHADGPFSSACMEKLKETDGYIEALSGIFKGEILLISDHGVHETGDGGTHGEDPCSNGVYSYNIEDMLAVWGEHI</sequence>
<evidence type="ECO:0000256" key="6">
    <source>
        <dbReference type="ARBA" id="ARBA00023134"/>
    </source>
</evidence>
<dbReference type="EC" id="2.7.7.77" evidence="8"/>
<comment type="subcellular location">
    <subcellularLocation>
        <location evidence="8">Cytoplasm</location>
    </subcellularLocation>
</comment>
<evidence type="ECO:0000313" key="11">
    <source>
        <dbReference type="Proteomes" id="UP001600941"/>
    </source>
</evidence>
<comment type="domain">
    <text evidence="8">The N-terminal domain determines nucleotide recognition and specific binding, while the C-terminal domain determines the specific binding to the target protein.</text>
</comment>
<dbReference type="Gene3D" id="3.40.720.10">
    <property type="entry name" value="Alkaline Phosphatase, subunit A"/>
    <property type="match status" value="2"/>
</dbReference>
<dbReference type="SUPFAM" id="SSF53448">
    <property type="entry name" value="Nucleotide-diphospho-sugar transferases"/>
    <property type="match status" value="1"/>
</dbReference>
<evidence type="ECO:0000313" key="10">
    <source>
        <dbReference type="EMBL" id="GAA6499707.1"/>
    </source>
</evidence>
<dbReference type="InterPro" id="IPR025877">
    <property type="entry name" value="MobA-like_NTP_Trfase"/>
</dbReference>
<name>A0ABQ0BT53_9FIRM</name>
<dbReference type="SUPFAM" id="SSF53649">
    <property type="entry name" value="Alkaline phosphatase-like"/>
    <property type="match status" value="1"/>
</dbReference>
<keyword evidence="7 8" id="KW-0501">Molybdenum cofactor biosynthesis</keyword>
<dbReference type="Proteomes" id="UP001600941">
    <property type="component" value="Unassembled WGS sequence"/>
</dbReference>
<comment type="function">
    <text evidence="8">Transfers a GMP moiety from GTP to Mo-molybdopterin (Mo-MPT) cofactor (Moco or molybdenum cofactor) to form Mo-molybdopterin guanine dinucleotide (Mo-MGD) cofactor.</text>
</comment>
<evidence type="ECO:0000256" key="8">
    <source>
        <dbReference type="HAMAP-Rule" id="MF_00316"/>
    </source>
</evidence>
<evidence type="ECO:0000256" key="4">
    <source>
        <dbReference type="ARBA" id="ARBA00022741"/>
    </source>
</evidence>
<keyword evidence="11" id="KW-1185">Reference proteome</keyword>
<evidence type="ECO:0000256" key="5">
    <source>
        <dbReference type="ARBA" id="ARBA00022842"/>
    </source>
</evidence>
<organism evidence="10 11">
    <name type="scientific">Blautia parvula</name>
    <dbReference type="NCBI Taxonomy" id="2877527"/>
    <lineage>
        <taxon>Bacteria</taxon>
        <taxon>Bacillati</taxon>
        <taxon>Bacillota</taxon>
        <taxon>Clostridia</taxon>
        <taxon>Lachnospirales</taxon>
        <taxon>Lachnospiraceae</taxon>
        <taxon>Blautia</taxon>
    </lineage>
</organism>
<keyword evidence="6 8" id="KW-0342">GTP-binding</keyword>
<evidence type="ECO:0000256" key="3">
    <source>
        <dbReference type="ARBA" id="ARBA00022723"/>
    </source>
</evidence>
<keyword evidence="5 8" id="KW-0460">Magnesium</keyword>
<gene>
    <name evidence="8" type="primary">mobA</name>
    <name evidence="10" type="ORF">K340107D12_25230</name>
</gene>
<feature type="binding site" evidence="8">
    <location>
        <position position="65"/>
    </location>
    <ligand>
        <name>GTP</name>
        <dbReference type="ChEBI" id="CHEBI:37565"/>
    </ligand>
</feature>
<dbReference type="InterPro" id="IPR029044">
    <property type="entry name" value="Nucleotide-diphossugar_trans"/>
</dbReference>
<comment type="cofactor">
    <cofactor evidence="8">
        <name>Mg(2+)</name>
        <dbReference type="ChEBI" id="CHEBI:18420"/>
    </cofactor>
</comment>
<dbReference type="EMBL" id="BAABZQ010000001">
    <property type="protein sequence ID" value="GAA6499707.1"/>
    <property type="molecule type" value="Genomic_DNA"/>
</dbReference>
<dbReference type="InterPro" id="IPR013482">
    <property type="entry name" value="Molybde_CF_guanTrfase"/>
</dbReference>
<comment type="similarity">
    <text evidence="8">Belongs to the MobA family.</text>
</comment>
<feature type="binding site" evidence="8">
    <location>
        <position position="94"/>
    </location>
    <ligand>
        <name>GTP</name>
        <dbReference type="ChEBI" id="CHEBI:37565"/>
    </ligand>
</feature>
<accession>A0ABQ0BT53</accession>
<proteinExistence type="inferred from homology"/>
<keyword evidence="2 8" id="KW-0808">Transferase</keyword>
<feature type="domain" description="MobA-like NTP transferase" evidence="9">
    <location>
        <begin position="8"/>
        <end position="148"/>
    </location>
</feature>
<comment type="caution">
    <text evidence="8">Lacks conserved residue(s) required for the propagation of feature annotation.</text>
</comment>
<reference evidence="10 11" key="1">
    <citation type="submission" date="2024-04" db="EMBL/GenBank/DDBJ databases">
        <title>Defined microbial consortia suppress multidrug-resistant proinflammatory Enterobacteriaceae via ecological control.</title>
        <authorList>
            <person name="Furuichi M."/>
            <person name="Kawaguchi T."/>
            <person name="Pust M."/>
            <person name="Yasuma K."/>
            <person name="Plichta D."/>
            <person name="Hasegawa N."/>
            <person name="Ohya T."/>
            <person name="Bhattarai S."/>
            <person name="Sasajima S."/>
            <person name="Aoto Y."/>
            <person name="Tuganbaev T."/>
            <person name="Yaginuma M."/>
            <person name="Ueda M."/>
            <person name="Okahashi N."/>
            <person name="Amafuji K."/>
            <person name="Kiridooshi Y."/>
            <person name="Sugita K."/>
            <person name="Strazar M."/>
            <person name="Skelly A."/>
            <person name="Suda W."/>
            <person name="Hattori M."/>
            <person name="Nakamoto N."/>
            <person name="Caballero S."/>
            <person name="Norman J."/>
            <person name="Olle B."/>
            <person name="Tanoue T."/>
            <person name="Arita M."/>
            <person name="Bucci V."/>
            <person name="Atarashi K."/>
            <person name="Xavier R."/>
            <person name="Honda K."/>
        </authorList>
    </citation>
    <scope>NUCLEOTIDE SEQUENCE [LARGE SCALE GENOMIC DNA]</scope>
    <source>
        <strain evidence="11">k34-0107-D12</strain>
    </source>
</reference>
<evidence type="ECO:0000256" key="7">
    <source>
        <dbReference type="ARBA" id="ARBA00023150"/>
    </source>
</evidence>
<feature type="binding site" evidence="8">
    <location>
        <position position="21"/>
    </location>
    <ligand>
        <name>GTP</name>
        <dbReference type="ChEBI" id="CHEBI:37565"/>
    </ligand>
</feature>
<comment type="caution">
    <text evidence="10">The sequence shown here is derived from an EMBL/GenBank/DDBJ whole genome shotgun (WGS) entry which is preliminary data.</text>
</comment>
<evidence type="ECO:0000256" key="2">
    <source>
        <dbReference type="ARBA" id="ARBA00022679"/>
    </source>
</evidence>
<keyword evidence="3 8" id="KW-0479">Metal-binding</keyword>
<feature type="binding site" evidence="8">
    <location>
        <position position="94"/>
    </location>
    <ligand>
        <name>Mg(2+)</name>
        <dbReference type="ChEBI" id="CHEBI:18420"/>
    </ligand>
</feature>
<dbReference type="CDD" id="cd02503">
    <property type="entry name" value="MobA"/>
    <property type="match status" value="1"/>
</dbReference>